<evidence type="ECO:0000256" key="1">
    <source>
        <dbReference type="SAM" id="SignalP"/>
    </source>
</evidence>
<dbReference type="PROSITE" id="PS51257">
    <property type="entry name" value="PROKAR_LIPOPROTEIN"/>
    <property type="match status" value="1"/>
</dbReference>
<evidence type="ECO:0000313" key="2">
    <source>
        <dbReference type="EMBL" id="MDJ1502295.1"/>
    </source>
</evidence>
<dbReference type="AlphaFoldDB" id="A0AAE3R359"/>
<comment type="caution">
    <text evidence="2">The sequence shown here is derived from an EMBL/GenBank/DDBJ whole genome shotgun (WGS) entry which is preliminary data.</text>
</comment>
<organism evidence="2 3">
    <name type="scientific">Xanthocytophaga agilis</name>
    <dbReference type="NCBI Taxonomy" id="3048010"/>
    <lineage>
        <taxon>Bacteria</taxon>
        <taxon>Pseudomonadati</taxon>
        <taxon>Bacteroidota</taxon>
        <taxon>Cytophagia</taxon>
        <taxon>Cytophagales</taxon>
        <taxon>Rhodocytophagaceae</taxon>
        <taxon>Xanthocytophaga</taxon>
    </lineage>
</organism>
<dbReference type="Proteomes" id="UP001232063">
    <property type="component" value="Unassembled WGS sequence"/>
</dbReference>
<feature type="chain" id="PRO_5042008511" description="DUF1735 domain-containing protein" evidence="1">
    <location>
        <begin position="21"/>
        <end position="334"/>
    </location>
</feature>
<accession>A0AAE3R359</accession>
<dbReference type="RefSeq" id="WP_314512255.1">
    <property type="nucleotide sequence ID" value="NZ_JASJOU010000005.1"/>
</dbReference>
<gene>
    <name evidence="2" type="ORF">QNI22_16635</name>
</gene>
<reference evidence="2" key="1">
    <citation type="submission" date="2023-05" db="EMBL/GenBank/DDBJ databases">
        <authorList>
            <person name="Zhang X."/>
        </authorList>
    </citation>
    <scope>NUCLEOTIDE SEQUENCE</scope>
    <source>
        <strain evidence="2">BD1B2-1</strain>
    </source>
</reference>
<evidence type="ECO:0000313" key="3">
    <source>
        <dbReference type="Proteomes" id="UP001232063"/>
    </source>
</evidence>
<protein>
    <recommendedName>
        <fullName evidence="4">DUF1735 domain-containing protein</fullName>
    </recommendedName>
</protein>
<keyword evidence="3" id="KW-1185">Reference proteome</keyword>
<evidence type="ECO:0008006" key="4">
    <source>
        <dbReference type="Google" id="ProtNLM"/>
    </source>
</evidence>
<feature type="signal peptide" evidence="1">
    <location>
        <begin position="1"/>
        <end position="20"/>
    </location>
</feature>
<sequence length="334" mass="35647">MKLLNYSFATAMRLPLRLLAYVLPVMVLLSSCDSTDGDPLDQTEPFENNGTVNIELVPNKNNYSVAPGQKVILSLKITKATGGNRPQKLRLYETSTVGTKENEAFEKIDLKNTDEQTKTIEYTAPNTNGTTYLYFEVDESGDKYKTTYVTITVGGTEAYAQWDNITLGAQADATASRFASASGVIYTSCDLANGTSADGTTAEGNLKYVDIVYRILPKAAPITPTLMSNPEATSDTYQFSTEATCDGTTFSTKGGRDSYFAAAPVGTDFASADATVLNGLSVSTSSAKSISVIKGGTYAFLNSDGQKGLIYVNDIPSVPNNGTGTITISVKVLR</sequence>
<keyword evidence="1" id="KW-0732">Signal</keyword>
<proteinExistence type="predicted"/>
<dbReference type="EMBL" id="JASJOU010000005">
    <property type="protein sequence ID" value="MDJ1502295.1"/>
    <property type="molecule type" value="Genomic_DNA"/>
</dbReference>
<name>A0AAE3R359_9BACT</name>